<feature type="domain" description="AMP-activated protein kinase glycogen-binding" evidence="2">
    <location>
        <begin position="32"/>
        <end position="117"/>
    </location>
</feature>
<dbReference type="Pfam" id="PF16561">
    <property type="entry name" value="AMPK1_CBM"/>
    <property type="match status" value="1"/>
</dbReference>
<keyword evidence="1" id="KW-0732">Signal</keyword>
<dbReference type="InterPro" id="IPR014756">
    <property type="entry name" value="Ig_E-set"/>
</dbReference>
<dbReference type="PATRIC" id="fig|889378.3.peg.2334"/>
<accession>H9ULJ9</accession>
<name>H9ULJ9_SPIAZ</name>
<feature type="chain" id="PRO_5003623650" evidence="1">
    <location>
        <begin position="20"/>
        <end position="667"/>
    </location>
</feature>
<dbReference type="OrthoDB" id="368755at2"/>
<organism evidence="3 4">
    <name type="scientific">Spirochaeta africana (strain ATCC 700263 / DSM 8902 / Z-7692)</name>
    <dbReference type="NCBI Taxonomy" id="889378"/>
    <lineage>
        <taxon>Bacteria</taxon>
        <taxon>Pseudomonadati</taxon>
        <taxon>Spirochaetota</taxon>
        <taxon>Spirochaetia</taxon>
        <taxon>Spirochaetales</taxon>
        <taxon>Spirochaetaceae</taxon>
        <taxon>Spirochaeta</taxon>
    </lineage>
</organism>
<reference evidence="4" key="1">
    <citation type="journal article" date="2013" name="Stand. Genomic Sci.">
        <title>Complete genome sequence of the halophilic bacterium Spirochaeta africana type strain (Z-7692(T)) from the alkaline Lake Magadi in the East African Rift.</title>
        <authorList>
            <person name="Liolos K."/>
            <person name="Abt B."/>
            <person name="Scheuner C."/>
            <person name="Teshima H."/>
            <person name="Held B."/>
            <person name="Lapidus A."/>
            <person name="Nolan M."/>
            <person name="Lucas S."/>
            <person name="Deshpande S."/>
            <person name="Cheng J.F."/>
            <person name="Tapia R."/>
            <person name="Goodwin L.A."/>
            <person name="Pitluck S."/>
            <person name="Pagani I."/>
            <person name="Ivanova N."/>
            <person name="Mavromatis K."/>
            <person name="Mikhailova N."/>
            <person name="Huntemann M."/>
            <person name="Pati A."/>
            <person name="Chen A."/>
            <person name="Palaniappan K."/>
            <person name="Land M."/>
            <person name="Rohde M."/>
            <person name="Tindall B.J."/>
            <person name="Detter J.C."/>
            <person name="Goker M."/>
            <person name="Bristow J."/>
            <person name="Eisen J.A."/>
            <person name="Markowitz V."/>
            <person name="Hugenholtz P."/>
            <person name="Woyke T."/>
            <person name="Klenk H.P."/>
            <person name="Kyrpides N.C."/>
        </authorList>
    </citation>
    <scope>NUCLEOTIDE SEQUENCE</scope>
    <source>
        <strain evidence="4">ATCC 700263 / DSM 8902 / Z-7692</strain>
    </source>
</reference>
<dbReference type="eggNOG" id="COG0296">
    <property type="taxonomic scope" value="Bacteria"/>
</dbReference>
<dbReference type="AlphaFoldDB" id="H9ULJ9"/>
<protein>
    <submittedName>
        <fullName evidence="3">Putative carbohydrate binding protein</fullName>
    </submittedName>
</protein>
<evidence type="ECO:0000256" key="1">
    <source>
        <dbReference type="SAM" id="SignalP"/>
    </source>
</evidence>
<dbReference type="CDD" id="cd02859">
    <property type="entry name" value="E_set_AMPKbeta_like_N"/>
    <property type="match status" value="1"/>
</dbReference>
<evidence type="ECO:0000313" key="4">
    <source>
        <dbReference type="Proteomes" id="UP000007383"/>
    </source>
</evidence>
<dbReference type="Gene3D" id="2.60.40.10">
    <property type="entry name" value="Immunoglobulins"/>
    <property type="match status" value="1"/>
</dbReference>
<dbReference type="EMBL" id="CP003282">
    <property type="protein sequence ID" value="AFG38392.1"/>
    <property type="molecule type" value="Genomic_DNA"/>
</dbReference>
<gene>
    <name evidence="3" type="ordered locus">Spiaf_2360</name>
</gene>
<proteinExistence type="predicted"/>
<evidence type="ECO:0000313" key="3">
    <source>
        <dbReference type="EMBL" id="AFG38392.1"/>
    </source>
</evidence>
<dbReference type="RefSeq" id="WP_014456374.1">
    <property type="nucleotide sequence ID" value="NC_017098.1"/>
</dbReference>
<sequence length="667" mass="73985">MRKMLIVMVILLLAMPAFGQVTVDAPELPERVDVTFQYENPDATDVFMIGGFNGWTENDEDYRMELVDGLWTFTMNVRSNAQITYKFFVDGEYITDPNAPATTDDGFGGQNGVVQVANLLGGAPADGGGFVFGKFTEIYSDATFLTEELEGDDRGYAADKWELKAKSYWKLTADVLPWLETYIELKVFDGSITLFEQAADAELTDGDPVVPLSDGFANLGSALFNPFNALNNGENPELGHFRATATTPYVNFNTGYKWTKGTGHDSIMYRTSHADESDANDGFLEMSLGDELTSLGDMGTVDATLALTKRTGRHGVYSWVTLNLMEDFVVDAAWNALMTSSDDLKDFFDDTKHMTTIGASADLMDGMLNVRGQYLLNFGETYDVDADAMAFAGGFTVTPGIMDLKLDVDARWGGSNTDIFLGANDGDDDDYLRLREGMFVSKVNVELQPADIVKLGHNYTLETDNEFEGDALNKFNPWVNLFLSEVAPVNAQLDLSANMEYQEEFDLEDVKATLTLRELAPQLDRALVEYIYHHDPDAEDYNDEIRAQVRLTDLAEIMPTATVDAAYRGAAKEATLVGRMNFVNRLGADIGFVLRDTDLNIPFGFALGGRWTMPEELRDGQFFAAYTFDFDPYASEDIHTIEFDDGFVDTTGGAGQSKFRLGVRWDF</sequence>
<dbReference type="KEGG" id="sfc:Spiaf_2360"/>
<dbReference type="Proteomes" id="UP000007383">
    <property type="component" value="Chromosome"/>
</dbReference>
<dbReference type="HOGENOM" id="CLU_413803_0_0_12"/>
<dbReference type="InterPro" id="IPR013783">
    <property type="entry name" value="Ig-like_fold"/>
</dbReference>
<evidence type="ECO:0000259" key="2">
    <source>
        <dbReference type="Pfam" id="PF16561"/>
    </source>
</evidence>
<dbReference type="STRING" id="889378.Spiaf_2360"/>
<keyword evidence="4" id="KW-1185">Reference proteome</keyword>
<dbReference type="SUPFAM" id="SSF81296">
    <property type="entry name" value="E set domains"/>
    <property type="match status" value="1"/>
</dbReference>
<feature type="signal peptide" evidence="1">
    <location>
        <begin position="1"/>
        <end position="19"/>
    </location>
</feature>
<dbReference type="InterPro" id="IPR032640">
    <property type="entry name" value="AMPK1_CBM"/>
</dbReference>